<keyword evidence="5 6" id="KW-0472">Membrane</keyword>
<evidence type="ECO:0000256" key="2">
    <source>
        <dbReference type="ARBA" id="ARBA00009399"/>
    </source>
</evidence>
<dbReference type="GO" id="GO:0016740">
    <property type="term" value="F:transferase activity"/>
    <property type="evidence" value="ECO:0007669"/>
    <property type="project" value="UniProtKB-KW"/>
</dbReference>
<dbReference type="PANTHER" id="PTHR38459:SF1">
    <property type="entry name" value="PROPHAGE BACTOPRENOL-LINKED GLUCOSE TRANSLOCASE HOMOLOG"/>
    <property type="match status" value="1"/>
</dbReference>
<accession>A0A150XJZ0</accession>
<comment type="subcellular location">
    <subcellularLocation>
        <location evidence="1">Membrane</location>
        <topology evidence="1">Multi-pass membrane protein</topology>
    </subcellularLocation>
</comment>
<dbReference type="Pfam" id="PF04138">
    <property type="entry name" value="GtrA_DPMS_TM"/>
    <property type="match status" value="1"/>
</dbReference>
<dbReference type="GO" id="GO:0000271">
    <property type="term" value="P:polysaccharide biosynthetic process"/>
    <property type="evidence" value="ECO:0007669"/>
    <property type="project" value="InterPro"/>
</dbReference>
<evidence type="ECO:0000256" key="5">
    <source>
        <dbReference type="ARBA" id="ARBA00023136"/>
    </source>
</evidence>
<reference evidence="8 9" key="1">
    <citation type="submission" date="2016-01" db="EMBL/GenBank/DDBJ databases">
        <title>Genome sequencing of Roseivirga echinicomitans KMM 6058.</title>
        <authorList>
            <person name="Selvaratnam C."/>
            <person name="Thevarajoo S."/>
            <person name="Goh K.M."/>
            <person name="Ee R."/>
            <person name="Chan K.-G."/>
            <person name="Chong C.S."/>
        </authorList>
    </citation>
    <scope>NUCLEOTIDE SEQUENCE [LARGE SCALE GENOMIC DNA]</scope>
    <source>
        <strain evidence="8 9">KMM 6058</strain>
    </source>
</reference>
<evidence type="ECO:0000256" key="3">
    <source>
        <dbReference type="ARBA" id="ARBA00022692"/>
    </source>
</evidence>
<keyword evidence="9" id="KW-1185">Reference proteome</keyword>
<feature type="transmembrane region" description="Helical" evidence="6">
    <location>
        <begin position="101"/>
        <end position="119"/>
    </location>
</feature>
<dbReference type="PANTHER" id="PTHR38459">
    <property type="entry name" value="PROPHAGE BACTOPRENOL-LINKED GLUCOSE TRANSLOCASE HOMOLOG"/>
    <property type="match status" value="1"/>
</dbReference>
<evidence type="ECO:0000313" key="8">
    <source>
        <dbReference type="EMBL" id="KYG79026.1"/>
    </source>
</evidence>
<comment type="caution">
    <text evidence="8">The sequence shown here is derived from an EMBL/GenBank/DDBJ whole genome shotgun (WGS) entry which is preliminary data.</text>
</comment>
<dbReference type="RefSeq" id="WP_068415140.1">
    <property type="nucleotide sequence ID" value="NZ_LRDB01000012.1"/>
</dbReference>
<evidence type="ECO:0000259" key="7">
    <source>
        <dbReference type="Pfam" id="PF04138"/>
    </source>
</evidence>
<proteinExistence type="inferred from homology"/>
<evidence type="ECO:0000256" key="4">
    <source>
        <dbReference type="ARBA" id="ARBA00022989"/>
    </source>
</evidence>
<evidence type="ECO:0000256" key="1">
    <source>
        <dbReference type="ARBA" id="ARBA00004141"/>
    </source>
</evidence>
<dbReference type="AlphaFoldDB" id="A0A150XJZ0"/>
<sequence>MFELGLKFLKFSAVGLSGLAIDFCITFLAKEKLRLNKYFANSLGFVFAATSNYLLNKTWTFQDTNPDAVTQFSKYILIALIGLIINNLIIYLLVNNKKKMTFYWAKLVAIGIVVIWNFIANYNFTFTSS</sequence>
<feature type="transmembrane region" description="Helical" evidence="6">
    <location>
        <begin position="38"/>
        <end position="55"/>
    </location>
</feature>
<dbReference type="GO" id="GO:0005886">
    <property type="term" value="C:plasma membrane"/>
    <property type="evidence" value="ECO:0007669"/>
    <property type="project" value="TreeGrafter"/>
</dbReference>
<dbReference type="Proteomes" id="UP000075615">
    <property type="component" value="Unassembled WGS sequence"/>
</dbReference>
<keyword evidence="4 6" id="KW-1133">Transmembrane helix</keyword>
<evidence type="ECO:0000313" key="9">
    <source>
        <dbReference type="Proteomes" id="UP000075615"/>
    </source>
</evidence>
<keyword evidence="3 6" id="KW-0812">Transmembrane</keyword>
<dbReference type="InterPro" id="IPR051401">
    <property type="entry name" value="GtrA_CellWall_Glycosyl"/>
</dbReference>
<dbReference type="STRING" id="296218.AWN68_05175"/>
<dbReference type="InterPro" id="IPR007267">
    <property type="entry name" value="GtrA_DPMS_TM"/>
</dbReference>
<evidence type="ECO:0000256" key="6">
    <source>
        <dbReference type="SAM" id="Phobius"/>
    </source>
</evidence>
<name>A0A150XJZ0_9BACT</name>
<keyword evidence="8" id="KW-0808">Transferase</keyword>
<feature type="domain" description="GtrA/DPMS transmembrane" evidence="7">
    <location>
        <begin position="10"/>
        <end position="126"/>
    </location>
</feature>
<dbReference type="OrthoDB" id="9812049at2"/>
<dbReference type="EMBL" id="LRDB01000012">
    <property type="protein sequence ID" value="KYG79026.1"/>
    <property type="molecule type" value="Genomic_DNA"/>
</dbReference>
<organism evidence="8 9">
    <name type="scientific">Roseivirga echinicomitans</name>
    <dbReference type="NCBI Taxonomy" id="296218"/>
    <lineage>
        <taxon>Bacteria</taxon>
        <taxon>Pseudomonadati</taxon>
        <taxon>Bacteroidota</taxon>
        <taxon>Cytophagia</taxon>
        <taxon>Cytophagales</taxon>
        <taxon>Roseivirgaceae</taxon>
        <taxon>Roseivirga</taxon>
    </lineage>
</organism>
<gene>
    <name evidence="8" type="ORF">AWN68_05175</name>
</gene>
<feature type="transmembrane region" description="Helical" evidence="6">
    <location>
        <begin position="75"/>
        <end position="94"/>
    </location>
</feature>
<comment type="similarity">
    <text evidence="2">Belongs to the GtrA family.</text>
</comment>
<protein>
    <submittedName>
        <fullName evidence="8">Glycosyl transferase family 2</fullName>
    </submittedName>
</protein>